<dbReference type="Proteomes" id="UP000439903">
    <property type="component" value="Unassembled WGS sequence"/>
</dbReference>
<dbReference type="Pfam" id="PF07716">
    <property type="entry name" value="bZIP_2"/>
    <property type="match status" value="1"/>
</dbReference>
<evidence type="ECO:0000256" key="5">
    <source>
        <dbReference type="ARBA" id="ARBA00023242"/>
    </source>
</evidence>
<dbReference type="GO" id="GO:0000977">
    <property type="term" value="F:RNA polymerase II transcription regulatory region sequence-specific DNA binding"/>
    <property type="evidence" value="ECO:0007669"/>
    <property type="project" value="TreeGrafter"/>
</dbReference>
<dbReference type="GO" id="GO:0001228">
    <property type="term" value="F:DNA-binding transcription activator activity, RNA polymerase II-specific"/>
    <property type="evidence" value="ECO:0007669"/>
    <property type="project" value="TreeGrafter"/>
</dbReference>
<keyword evidence="3" id="KW-0238">DNA-binding</keyword>
<evidence type="ECO:0000313" key="8">
    <source>
        <dbReference type="EMBL" id="KAF0343709.1"/>
    </source>
</evidence>
<dbReference type="OrthoDB" id="1939598at2759"/>
<organism evidence="8 9">
    <name type="scientific">Gigaspora margarita</name>
    <dbReference type="NCBI Taxonomy" id="4874"/>
    <lineage>
        <taxon>Eukaryota</taxon>
        <taxon>Fungi</taxon>
        <taxon>Fungi incertae sedis</taxon>
        <taxon>Mucoromycota</taxon>
        <taxon>Glomeromycotina</taxon>
        <taxon>Glomeromycetes</taxon>
        <taxon>Diversisporales</taxon>
        <taxon>Gigasporaceae</taxon>
        <taxon>Gigaspora</taxon>
    </lineage>
</organism>
<dbReference type="GO" id="GO:0005634">
    <property type="term" value="C:nucleus"/>
    <property type="evidence" value="ECO:0007669"/>
    <property type="project" value="UniProtKB-SubCell"/>
</dbReference>
<feature type="domain" description="BZIP" evidence="7">
    <location>
        <begin position="35"/>
        <end position="82"/>
    </location>
</feature>
<dbReference type="SUPFAM" id="SSF57959">
    <property type="entry name" value="Leucine zipper domain"/>
    <property type="match status" value="1"/>
</dbReference>
<gene>
    <name evidence="8" type="ORF">F8M41_015974</name>
</gene>
<evidence type="ECO:0000256" key="4">
    <source>
        <dbReference type="ARBA" id="ARBA00023163"/>
    </source>
</evidence>
<dbReference type="PANTHER" id="PTHR13044">
    <property type="entry name" value="ACTIVATING TRANSCRIPTION FACTOR ATF 4/5"/>
    <property type="match status" value="1"/>
</dbReference>
<dbReference type="EMBL" id="WTPW01003399">
    <property type="protein sequence ID" value="KAF0343709.1"/>
    <property type="molecule type" value="Genomic_DNA"/>
</dbReference>
<keyword evidence="9" id="KW-1185">Reference proteome</keyword>
<accession>A0A8H3WXB5</accession>
<keyword evidence="6" id="KW-0175">Coiled coil</keyword>
<dbReference type="Gene3D" id="1.20.5.170">
    <property type="match status" value="1"/>
</dbReference>
<evidence type="ECO:0000256" key="6">
    <source>
        <dbReference type="SAM" id="Coils"/>
    </source>
</evidence>
<dbReference type="CDD" id="cd14705">
    <property type="entry name" value="bZIP_Zip1"/>
    <property type="match status" value="1"/>
</dbReference>
<feature type="coiled-coil region" evidence="6">
    <location>
        <begin position="62"/>
        <end position="89"/>
    </location>
</feature>
<keyword evidence="4" id="KW-0804">Transcription</keyword>
<sequence length="110" mass="13257">MVSSPPMMMNDHNYYHPYHQMVDHSYAYRLIAEENKKWRNTAASARFHVKKKLREQALEKTSKDMTVKADMLENKVRELEKEIKWLRSLIIEKDARLLDIERPKEQPDQD</sequence>
<dbReference type="InterPro" id="IPR046347">
    <property type="entry name" value="bZIP_sf"/>
</dbReference>
<dbReference type="PANTHER" id="PTHR13044:SF14">
    <property type="entry name" value="CRYPTOCEPHAL, ISOFORM A"/>
    <property type="match status" value="1"/>
</dbReference>
<proteinExistence type="predicted"/>
<keyword evidence="5" id="KW-0539">Nucleus</keyword>
<evidence type="ECO:0000256" key="3">
    <source>
        <dbReference type="ARBA" id="ARBA00023125"/>
    </source>
</evidence>
<name>A0A8H3WXB5_GIGMA</name>
<evidence type="ECO:0000256" key="2">
    <source>
        <dbReference type="ARBA" id="ARBA00023015"/>
    </source>
</evidence>
<reference evidence="8 9" key="1">
    <citation type="journal article" date="2019" name="Environ. Microbiol.">
        <title>At the nexus of three kingdoms: the genome of the mycorrhizal fungus Gigaspora margarita provides insights into plant, endobacterial and fungal interactions.</title>
        <authorList>
            <person name="Venice F."/>
            <person name="Ghignone S."/>
            <person name="Salvioli di Fossalunga A."/>
            <person name="Amselem J."/>
            <person name="Novero M."/>
            <person name="Xianan X."/>
            <person name="Sedzielewska Toro K."/>
            <person name="Morin E."/>
            <person name="Lipzen A."/>
            <person name="Grigoriev I.V."/>
            <person name="Henrissat B."/>
            <person name="Martin F.M."/>
            <person name="Bonfante P."/>
        </authorList>
    </citation>
    <scope>NUCLEOTIDE SEQUENCE [LARGE SCALE GENOMIC DNA]</scope>
    <source>
        <strain evidence="8 9">BEG34</strain>
    </source>
</reference>
<dbReference type="InterPro" id="IPR004827">
    <property type="entry name" value="bZIP"/>
</dbReference>
<dbReference type="AlphaFoldDB" id="A0A8H3WXB5"/>
<comment type="caution">
    <text evidence="8">The sequence shown here is derived from an EMBL/GenBank/DDBJ whole genome shotgun (WGS) entry which is preliminary data.</text>
</comment>
<evidence type="ECO:0000259" key="7">
    <source>
        <dbReference type="Pfam" id="PF07716"/>
    </source>
</evidence>
<protein>
    <submittedName>
        <fullName evidence="8">Regulatory protein cys-3</fullName>
    </submittedName>
</protein>
<evidence type="ECO:0000256" key="1">
    <source>
        <dbReference type="ARBA" id="ARBA00004123"/>
    </source>
</evidence>
<comment type="subcellular location">
    <subcellularLocation>
        <location evidence="1">Nucleus</location>
    </subcellularLocation>
</comment>
<evidence type="ECO:0000313" key="9">
    <source>
        <dbReference type="Proteomes" id="UP000439903"/>
    </source>
</evidence>
<keyword evidence="2" id="KW-0805">Transcription regulation</keyword>